<evidence type="ECO:0000313" key="5">
    <source>
        <dbReference type="Proteomes" id="UP000321485"/>
    </source>
</evidence>
<dbReference type="Pfam" id="PF20434">
    <property type="entry name" value="BD-FAE"/>
    <property type="match status" value="1"/>
</dbReference>
<proteinExistence type="predicted"/>
<dbReference type="RefSeq" id="WP_146870616.1">
    <property type="nucleotide sequence ID" value="NZ_VJWE01000011.1"/>
</dbReference>
<gene>
    <name evidence="4" type="ORF">ATF69_1773</name>
</gene>
<dbReference type="EMBL" id="VJWE01000011">
    <property type="protein sequence ID" value="TWG39901.1"/>
    <property type="molecule type" value="Genomic_DNA"/>
</dbReference>
<feature type="chain" id="PRO_5022002359" evidence="2">
    <location>
        <begin position="36"/>
        <end position="326"/>
    </location>
</feature>
<dbReference type="PANTHER" id="PTHR48081:SF33">
    <property type="entry name" value="KYNURENINE FORMAMIDASE"/>
    <property type="match status" value="1"/>
</dbReference>
<sequence>MSRPSTPLSAFASLRTGLGAALCALAAVLTPPAHAQLRGLGPFAQVRDTAAALPAGVQRVADVPYGADPLQRMDVYLPAAGGAASSAAVASGTRAPVIFMVHGGAWCTGDKAMSRVVQEKVARWVPQGFVFISVNYRLYPAVNVLQEAQDVAMALAAAQSRAASWGADASRFILMGHSAGAHLVSLINASPTLAQREGAWPWLGTVSLDSAALNVPVVMTAPHYPFYDEVMGANPLFWAAVSPYHALSGPVPPFQFVCSTERPDHPCLQAQGMARRVRDLGGRAEVLPQELTHGEINAQLGLESAYTRAVETFMASLDAVVAQRLK</sequence>
<protein>
    <submittedName>
        <fullName evidence="4">Acetyl esterase/lipase</fullName>
    </submittedName>
</protein>
<keyword evidence="2" id="KW-0732">Signal</keyword>
<accession>A0A561XUX2</accession>
<comment type="caution">
    <text evidence="4">The sequence shown here is derived from an EMBL/GenBank/DDBJ whole genome shotgun (WGS) entry which is preliminary data.</text>
</comment>
<evidence type="ECO:0000256" key="1">
    <source>
        <dbReference type="ARBA" id="ARBA00022801"/>
    </source>
</evidence>
<dbReference type="GO" id="GO:0016787">
    <property type="term" value="F:hydrolase activity"/>
    <property type="evidence" value="ECO:0007669"/>
    <property type="project" value="UniProtKB-KW"/>
</dbReference>
<dbReference type="InterPro" id="IPR050300">
    <property type="entry name" value="GDXG_lipolytic_enzyme"/>
</dbReference>
<organism evidence="4 5">
    <name type="scientific">Acidovorax delafieldii</name>
    <name type="common">Pseudomonas delafieldii</name>
    <dbReference type="NCBI Taxonomy" id="47920"/>
    <lineage>
        <taxon>Bacteria</taxon>
        <taxon>Pseudomonadati</taxon>
        <taxon>Pseudomonadota</taxon>
        <taxon>Betaproteobacteria</taxon>
        <taxon>Burkholderiales</taxon>
        <taxon>Comamonadaceae</taxon>
        <taxon>Acidovorax</taxon>
    </lineage>
</organism>
<dbReference type="InterPro" id="IPR049492">
    <property type="entry name" value="BD-FAE-like_dom"/>
</dbReference>
<dbReference type="Proteomes" id="UP000321485">
    <property type="component" value="Unassembled WGS sequence"/>
</dbReference>
<evidence type="ECO:0000313" key="4">
    <source>
        <dbReference type="EMBL" id="TWG39901.1"/>
    </source>
</evidence>
<keyword evidence="1" id="KW-0378">Hydrolase</keyword>
<dbReference type="Gene3D" id="3.40.50.1820">
    <property type="entry name" value="alpha/beta hydrolase"/>
    <property type="match status" value="1"/>
</dbReference>
<feature type="signal peptide" evidence="2">
    <location>
        <begin position="1"/>
        <end position="35"/>
    </location>
</feature>
<name>A0A561XUX2_ACIDE</name>
<reference evidence="4 5" key="1">
    <citation type="journal article" date="2015" name="Stand. Genomic Sci.">
        <title>Genomic Encyclopedia of Bacterial and Archaeal Type Strains, Phase III: the genomes of soil and plant-associated and newly described type strains.</title>
        <authorList>
            <person name="Whitman W.B."/>
            <person name="Woyke T."/>
            <person name="Klenk H.P."/>
            <person name="Zhou Y."/>
            <person name="Lilburn T.G."/>
            <person name="Beck B.J."/>
            <person name="De Vos P."/>
            <person name="Vandamme P."/>
            <person name="Eisen J.A."/>
            <person name="Garrity G."/>
            <person name="Hugenholtz P."/>
            <person name="Kyrpides N.C."/>
        </authorList>
    </citation>
    <scope>NUCLEOTIDE SEQUENCE [LARGE SCALE GENOMIC DNA]</scope>
    <source>
        <strain evidence="4 5">DSM 64</strain>
    </source>
</reference>
<evidence type="ECO:0000256" key="2">
    <source>
        <dbReference type="SAM" id="SignalP"/>
    </source>
</evidence>
<feature type="domain" description="BD-FAE-like" evidence="3">
    <location>
        <begin position="92"/>
        <end position="190"/>
    </location>
</feature>
<evidence type="ECO:0000259" key="3">
    <source>
        <dbReference type="Pfam" id="PF20434"/>
    </source>
</evidence>
<dbReference type="GeneID" id="51110840"/>
<dbReference type="PANTHER" id="PTHR48081">
    <property type="entry name" value="AB HYDROLASE SUPERFAMILY PROTEIN C4A8.06C"/>
    <property type="match status" value="1"/>
</dbReference>
<dbReference type="AlphaFoldDB" id="A0A561XUX2"/>
<dbReference type="InterPro" id="IPR029058">
    <property type="entry name" value="AB_hydrolase_fold"/>
</dbReference>
<dbReference type="SUPFAM" id="SSF53474">
    <property type="entry name" value="alpha/beta-Hydrolases"/>
    <property type="match status" value="1"/>
</dbReference>